<protein>
    <recommendedName>
        <fullName evidence="3">G domain-containing protein</fullName>
    </recommendedName>
</protein>
<sequence>MDPSKIKQRIGRFRILVIGRANAGKTTILQRVCNTRDQPEIYNSKGEKIDLTGSRGRGLHDIDDEVVFPSNPGFVFHDSRGFEAGGVSEFDKVQTFIIERSKETKITKRLHTIWFCIPMDEACRSFTAAENKFFSQCDTGSIPVIVVFTKFDALYDVAYTQLKTEGKSRKDARKLAAKRAEETFANGPQLRFLKDVRKPPPCHVCLPNMDKDDANSGPLIERTAATLDDEVLKRLFVTTQQTNLEVCMKYAIERTLREHFGSAETSASEGHEKIIGTLGAWFPHIWDKLRDDHCAVIQSKLLSVACGLSPLHNVVQLISAAVIIFEHSFYIFDKRRYLQDKGQSDPSFYVALEQYMSSPHAAAVVKGVSDPVHAYEQAVAASVKEKESSSSQAKAELINAVLEITLNHRLSEMVVESTGLDVPPKHSLSDSSALSSDPWNVSVNRTRLRSFPVGDQHIDLQSLHSKISCDCLRMPDMEGRSSLSYEVNMGAEDEKADAAAMGVDTFDEEDKHEDACRRADGDGCWLSDTNLLSPMTLARTARGEVLQVDAGRVNVGSACTIPWTRRHMWIVCAVGRLPP</sequence>
<dbReference type="InterPro" id="IPR027417">
    <property type="entry name" value="P-loop_NTPase"/>
</dbReference>
<dbReference type="Proteomes" id="UP001195769">
    <property type="component" value="Unassembled WGS sequence"/>
</dbReference>
<name>A0AAD4DRE1_9AGAM</name>
<organism evidence="1 2">
    <name type="scientific">Suillus fuscotomentosus</name>
    <dbReference type="NCBI Taxonomy" id="1912939"/>
    <lineage>
        <taxon>Eukaryota</taxon>
        <taxon>Fungi</taxon>
        <taxon>Dikarya</taxon>
        <taxon>Basidiomycota</taxon>
        <taxon>Agaricomycotina</taxon>
        <taxon>Agaricomycetes</taxon>
        <taxon>Agaricomycetidae</taxon>
        <taxon>Boletales</taxon>
        <taxon>Suillineae</taxon>
        <taxon>Suillaceae</taxon>
        <taxon>Suillus</taxon>
    </lineage>
</organism>
<reference evidence="1" key="1">
    <citation type="journal article" date="2020" name="New Phytol.">
        <title>Comparative genomics reveals dynamic genome evolution in host specialist ectomycorrhizal fungi.</title>
        <authorList>
            <person name="Lofgren L.A."/>
            <person name="Nguyen N.H."/>
            <person name="Vilgalys R."/>
            <person name="Ruytinx J."/>
            <person name="Liao H.L."/>
            <person name="Branco S."/>
            <person name="Kuo A."/>
            <person name="LaButti K."/>
            <person name="Lipzen A."/>
            <person name="Andreopoulos W."/>
            <person name="Pangilinan J."/>
            <person name="Riley R."/>
            <person name="Hundley H."/>
            <person name="Na H."/>
            <person name="Barry K."/>
            <person name="Grigoriev I.V."/>
            <person name="Stajich J.E."/>
            <person name="Kennedy P.G."/>
        </authorList>
    </citation>
    <scope>NUCLEOTIDE SEQUENCE</scope>
    <source>
        <strain evidence="1">FC203</strain>
    </source>
</reference>
<dbReference type="EMBL" id="JABBWK010000190">
    <property type="protein sequence ID" value="KAG1887923.1"/>
    <property type="molecule type" value="Genomic_DNA"/>
</dbReference>
<comment type="caution">
    <text evidence="1">The sequence shown here is derived from an EMBL/GenBank/DDBJ whole genome shotgun (WGS) entry which is preliminary data.</text>
</comment>
<accession>A0AAD4DRE1</accession>
<dbReference type="CDD" id="cd00882">
    <property type="entry name" value="Ras_like_GTPase"/>
    <property type="match status" value="1"/>
</dbReference>
<gene>
    <name evidence="1" type="ORF">F5891DRAFT_1177438</name>
</gene>
<evidence type="ECO:0000313" key="1">
    <source>
        <dbReference type="EMBL" id="KAG1887923.1"/>
    </source>
</evidence>
<proteinExistence type="predicted"/>
<dbReference type="GeneID" id="64660085"/>
<keyword evidence="2" id="KW-1185">Reference proteome</keyword>
<dbReference type="Gene3D" id="3.40.50.300">
    <property type="entry name" value="P-loop containing nucleotide triphosphate hydrolases"/>
    <property type="match status" value="1"/>
</dbReference>
<dbReference type="RefSeq" id="XP_041216999.1">
    <property type="nucleotide sequence ID" value="XM_041365787.1"/>
</dbReference>
<dbReference type="AlphaFoldDB" id="A0AAD4DRE1"/>
<dbReference type="SUPFAM" id="SSF52540">
    <property type="entry name" value="P-loop containing nucleoside triphosphate hydrolases"/>
    <property type="match status" value="1"/>
</dbReference>
<evidence type="ECO:0008006" key="3">
    <source>
        <dbReference type="Google" id="ProtNLM"/>
    </source>
</evidence>
<evidence type="ECO:0000313" key="2">
    <source>
        <dbReference type="Proteomes" id="UP001195769"/>
    </source>
</evidence>